<dbReference type="PROSITE" id="PS50005">
    <property type="entry name" value="TPR"/>
    <property type="match status" value="1"/>
</dbReference>
<dbReference type="AlphaFoldDB" id="L8K2W9"/>
<dbReference type="OrthoDB" id="982262at2"/>
<keyword evidence="5" id="KW-1185">Reference proteome</keyword>
<dbReference type="EMBL" id="AMZN01000002">
    <property type="protein sequence ID" value="ELR73802.1"/>
    <property type="molecule type" value="Genomic_DNA"/>
</dbReference>
<dbReference type="PATRIC" id="fig|1237149.3.peg.175"/>
<protein>
    <submittedName>
        <fullName evidence="4">Uncharacterized protein</fullName>
    </submittedName>
</protein>
<proteinExistence type="predicted"/>
<evidence type="ECO:0000313" key="5">
    <source>
        <dbReference type="Proteomes" id="UP000011135"/>
    </source>
</evidence>
<evidence type="ECO:0000313" key="4">
    <source>
        <dbReference type="EMBL" id="ELR73802.1"/>
    </source>
</evidence>
<keyword evidence="1" id="KW-0802">TPR repeat</keyword>
<dbReference type="SUPFAM" id="SSF48452">
    <property type="entry name" value="TPR-like"/>
    <property type="match status" value="2"/>
</dbReference>
<dbReference type="Proteomes" id="UP000011135">
    <property type="component" value="Unassembled WGS sequence"/>
</dbReference>
<dbReference type="RefSeq" id="WP_009577612.1">
    <property type="nucleotide sequence ID" value="NZ_AMZN01000002.1"/>
</dbReference>
<sequence length="548" mass="62712">MRTWLQLFKLLILAVSGVSFFSNLYSQNDSLYAALNNAQHDTVRVQTLVALSKSLTISRDEGQQRAREALAISRQIDYTFGIGLSCYALLDFVRDADDINYYATTALEAFEKAGNSHYKAQTLISTAYTYLDIKANYTMALRYARQSMAIDQNSEPDLYLRARGWNLMGEIYRITRNYDRALEAYAKASDYAQKAPVIYTSPFINTGTVYKDKGRYDLALNKYDSVLTYLISKNLKISSTFAYIQNRKAQVHLLNNNFNKALEEAGKGLEVYNILNFTRGIIMTLSTISEAHYHLGYMDECIANGIKAIEMASIEGVTTEGIERVARIVAEAYASKGDNANAYHYHKIYSDLHNTIYAPESYIELANQQITLETENQELEKQLLEEQAKASAIVIHNQRRFNLIIIMALILLSVLSFFLFRNMKAKSRLNYTLKEQQDEILQQSEELKAQAEELQTYNEKIKTVNATLEDLVLERTQKIQQQNKRLMEYAFLNAHNVRGPLARILGLVYLMDKELPNDGYKSYKNMLKEAGQELDQVISEIKKKLENE</sequence>
<dbReference type="Gene3D" id="1.25.40.10">
    <property type="entry name" value="Tetratricopeptide repeat domain"/>
    <property type="match status" value="2"/>
</dbReference>
<keyword evidence="3" id="KW-1133">Transmembrane helix</keyword>
<dbReference type="SUPFAM" id="SSF47384">
    <property type="entry name" value="Homodimeric domain of signal transducing histidine kinase"/>
    <property type="match status" value="1"/>
</dbReference>
<reference evidence="4 5" key="1">
    <citation type="submission" date="2012-12" db="EMBL/GenBank/DDBJ databases">
        <title>Genome assembly of Fulvivirga imtechensis AK7.</title>
        <authorList>
            <person name="Nupur N."/>
            <person name="Khatri I."/>
            <person name="Kumar R."/>
            <person name="Subramanian S."/>
            <person name="Pinnaka A."/>
        </authorList>
    </citation>
    <scope>NUCLEOTIDE SEQUENCE [LARGE SCALE GENOMIC DNA]</scope>
    <source>
        <strain evidence="4 5">AK7</strain>
    </source>
</reference>
<name>L8K2W9_9BACT</name>
<dbReference type="InterPro" id="IPR019734">
    <property type="entry name" value="TPR_rpt"/>
</dbReference>
<gene>
    <name evidence="4" type="ORF">C900_01412</name>
</gene>
<dbReference type="InterPro" id="IPR011990">
    <property type="entry name" value="TPR-like_helical_dom_sf"/>
</dbReference>
<keyword evidence="3" id="KW-0472">Membrane</keyword>
<dbReference type="InterPro" id="IPR036097">
    <property type="entry name" value="HisK_dim/P_sf"/>
</dbReference>
<evidence type="ECO:0000256" key="3">
    <source>
        <dbReference type="SAM" id="Phobius"/>
    </source>
</evidence>
<comment type="caution">
    <text evidence="4">The sequence shown here is derived from an EMBL/GenBank/DDBJ whole genome shotgun (WGS) entry which is preliminary data.</text>
</comment>
<dbReference type="eggNOG" id="COG0457">
    <property type="taxonomic scope" value="Bacteria"/>
</dbReference>
<evidence type="ECO:0000256" key="2">
    <source>
        <dbReference type="SAM" id="Coils"/>
    </source>
</evidence>
<dbReference type="SMART" id="SM00028">
    <property type="entry name" value="TPR"/>
    <property type="match status" value="4"/>
</dbReference>
<feature type="transmembrane region" description="Helical" evidence="3">
    <location>
        <begin position="401"/>
        <end position="420"/>
    </location>
</feature>
<dbReference type="STRING" id="1237149.C900_01412"/>
<organism evidence="4 5">
    <name type="scientific">Fulvivirga imtechensis AK7</name>
    <dbReference type="NCBI Taxonomy" id="1237149"/>
    <lineage>
        <taxon>Bacteria</taxon>
        <taxon>Pseudomonadati</taxon>
        <taxon>Bacteroidota</taxon>
        <taxon>Cytophagia</taxon>
        <taxon>Cytophagales</taxon>
        <taxon>Fulvivirgaceae</taxon>
        <taxon>Fulvivirga</taxon>
    </lineage>
</organism>
<feature type="repeat" description="TPR" evidence="1">
    <location>
        <begin position="162"/>
        <end position="195"/>
    </location>
</feature>
<feature type="coiled-coil region" evidence="2">
    <location>
        <begin position="433"/>
        <end position="474"/>
    </location>
</feature>
<feature type="coiled-coil region" evidence="2">
    <location>
        <begin position="362"/>
        <end position="389"/>
    </location>
</feature>
<keyword evidence="3" id="KW-0812">Transmembrane</keyword>
<keyword evidence="2" id="KW-0175">Coiled coil</keyword>
<dbReference type="GO" id="GO:0000155">
    <property type="term" value="F:phosphorelay sensor kinase activity"/>
    <property type="evidence" value="ECO:0007669"/>
    <property type="project" value="InterPro"/>
</dbReference>
<evidence type="ECO:0000256" key="1">
    <source>
        <dbReference type="PROSITE-ProRule" id="PRU00339"/>
    </source>
</evidence>
<accession>L8K2W9</accession>
<feature type="coiled-coil region" evidence="2">
    <location>
        <begin position="520"/>
        <end position="547"/>
    </location>
</feature>